<feature type="domain" description="RING-type" evidence="11">
    <location>
        <begin position="28"/>
        <end position="241"/>
    </location>
</feature>
<dbReference type="InterPro" id="IPR044066">
    <property type="entry name" value="TRIAD_supradom"/>
</dbReference>
<dbReference type="GO" id="GO:0061630">
    <property type="term" value="F:ubiquitin protein ligase activity"/>
    <property type="evidence" value="ECO:0007669"/>
    <property type="project" value="UniProtKB-EC"/>
</dbReference>
<evidence type="ECO:0000256" key="1">
    <source>
        <dbReference type="ARBA" id="ARBA00001798"/>
    </source>
</evidence>
<keyword evidence="13" id="KW-1185">Reference proteome</keyword>
<dbReference type="Gene3D" id="3.30.40.10">
    <property type="entry name" value="Zinc/RING finger domain, C3HC4 (zinc finger)"/>
    <property type="match status" value="1"/>
</dbReference>
<keyword evidence="9" id="KW-0862">Zinc</keyword>
<dbReference type="CDD" id="cd22584">
    <property type="entry name" value="Rcat_RBR_unk"/>
    <property type="match status" value="1"/>
</dbReference>
<evidence type="ECO:0000256" key="10">
    <source>
        <dbReference type="SAM" id="MobiDB-lite"/>
    </source>
</evidence>
<comment type="caution">
    <text evidence="12">The sequence shown here is derived from an EMBL/GenBank/DDBJ whole genome shotgun (WGS) entry which is preliminary data.</text>
</comment>
<proteinExistence type="predicted"/>
<dbReference type="SUPFAM" id="SSF57850">
    <property type="entry name" value="RING/U-box"/>
    <property type="match status" value="3"/>
</dbReference>
<evidence type="ECO:0000256" key="6">
    <source>
        <dbReference type="ARBA" id="ARBA00022737"/>
    </source>
</evidence>
<evidence type="ECO:0000259" key="11">
    <source>
        <dbReference type="PROSITE" id="PS51873"/>
    </source>
</evidence>
<evidence type="ECO:0000256" key="3">
    <source>
        <dbReference type="ARBA" id="ARBA00012251"/>
    </source>
</evidence>
<keyword evidence="7" id="KW-0863">Zinc-finger</keyword>
<dbReference type="OrthoDB" id="10009520at2759"/>
<evidence type="ECO:0000256" key="5">
    <source>
        <dbReference type="ARBA" id="ARBA00022723"/>
    </source>
</evidence>
<keyword evidence="6" id="KW-0677">Repeat</keyword>
<dbReference type="EC" id="2.3.2.31" evidence="3"/>
<accession>A0A7J6W2U1</accession>
<dbReference type="Pfam" id="PF01485">
    <property type="entry name" value="IBR"/>
    <property type="match status" value="1"/>
</dbReference>
<feature type="region of interest" description="Disordered" evidence="10">
    <location>
        <begin position="1"/>
        <end position="25"/>
    </location>
</feature>
<comment type="cofactor">
    <cofactor evidence="2">
        <name>Zn(2+)</name>
        <dbReference type="ChEBI" id="CHEBI:29105"/>
    </cofactor>
</comment>
<comment type="catalytic activity">
    <reaction evidence="1">
        <text>[E2 ubiquitin-conjugating enzyme]-S-ubiquitinyl-L-cysteine + [acceptor protein]-L-lysine = [E2 ubiquitin-conjugating enzyme]-L-cysteine + [acceptor protein]-N(6)-ubiquitinyl-L-lysine.</text>
        <dbReference type="EC" id="2.3.2.31"/>
    </reaction>
</comment>
<protein>
    <recommendedName>
        <fullName evidence="3">RBR-type E3 ubiquitin transferase</fullName>
        <ecNumber evidence="3">2.3.2.31</ecNumber>
    </recommendedName>
</protein>
<dbReference type="GO" id="GO:0016567">
    <property type="term" value="P:protein ubiquitination"/>
    <property type="evidence" value="ECO:0007669"/>
    <property type="project" value="InterPro"/>
</dbReference>
<dbReference type="PROSITE" id="PS51873">
    <property type="entry name" value="TRIAD"/>
    <property type="match status" value="1"/>
</dbReference>
<evidence type="ECO:0000256" key="9">
    <source>
        <dbReference type="ARBA" id="ARBA00022833"/>
    </source>
</evidence>
<reference evidence="12 13" key="1">
    <citation type="submission" date="2020-06" db="EMBL/GenBank/DDBJ databases">
        <title>Transcriptomic and genomic resources for Thalictrum thalictroides and T. hernandezii: Facilitating candidate gene discovery in an emerging model plant lineage.</title>
        <authorList>
            <person name="Arias T."/>
            <person name="Riano-Pachon D.M."/>
            <person name="Di Stilio V.S."/>
        </authorList>
    </citation>
    <scope>NUCLEOTIDE SEQUENCE [LARGE SCALE GENOMIC DNA]</scope>
    <source>
        <strain evidence="13">cv. WT478/WT964</strain>
        <tissue evidence="12">Leaves</tissue>
    </source>
</reference>
<evidence type="ECO:0000256" key="4">
    <source>
        <dbReference type="ARBA" id="ARBA00022679"/>
    </source>
</evidence>
<sequence length="300" mass="34001">MAKENFGDIESQLEEKEEEEEEEQDNISSFNCEICLNYVSSNRRFTNENRCLTHSYCLDCIQNHIHSKLEDYNLAEIKCPALDCNVALDPLVCRSVLSPSVFEKWCDKLCESTLTQCQKAYCPFQTCSTLILNECEASVTKSNCPVCKRVFCFKCERPWHAGYGCDEARGMTDRNDILFGALMEARKWRRCPVCKHCVELISGCNMIICRCGIRFCYLCGSRGAHHDCLYGRREQPETCYVDVNGMLDIVAMKQGLGSRKATMFSSDIVQDANIVWNAFQDMIPSNAGMTSAAVSCMLNL</sequence>
<evidence type="ECO:0000256" key="8">
    <source>
        <dbReference type="ARBA" id="ARBA00022786"/>
    </source>
</evidence>
<keyword evidence="8" id="KW-0833">Ubl conjugation pathway</keyword>
<dbReference type="GO" id="GO:0008270">
    <property type="term" value="F:zinc ion binding"/>
    <property type="evidence" value="ECO:0007669"/>
    <property type="project" value="UniProtKB-KW"/>
</dbReference>
<keyword evidence="4" id="KW-0808">Transferase</keyword>
<evidence type="ECO:0000313" key="12">
    <source>
        <dbReference type="EMBL" id="KAF5190862.1"/>
    </source>
</evidence>
<name>A0A7J6W2U1_THATH</name>
<evidence type="ECO:0000256" key="2">
    <source>
        <dbReference type="ARBA" id="ARBA00001947"/>
    </source>
</evidence>
<dbReference type="InterPro" id="IPR002867">
    <property type="entry name" value="IBR_dom"/>
</dbReference>
<organism evidence="12 13">
    <name type="scientific">Thalictrum thalictroides</name>
    <name type="common">Rue-anemone</name>
    <name type="synonym">Anemone thalictroides</name>
    <dbReference type="NCBI Taxonomy" id="46969"/>
    <lineage>
        <taxon>Eukaryota</taxon>
        <taxon>Viridiplantae</taxon>
        <taxon>Streptophyta</taxon>
        <taxon>Embryophyta</taxon>
        <taxon>Tracheophyta</taxon>
        <taxon>Spermatophyta</taxon>
        <taxon>Magnoliopsida</taxon>
        <taxon>Ranunculales</taxon>
        <taxon>Ranunculaceae</taxon>
        <taxon>Thalictroideae</taxon>
        <taxon>Thalictrum</taxon>
    </lineage>
</organism>
<evidence type="ECO:0000256" key="7">
    <source>
        <dbReference type="ARBA" id="ARBA00022771"/>
    </source>
</evidence>
<evidence type="ECO:0000313" key="13">
    <source>
        <dbReference type="Proteomes" id="UP000554482"/>
    </source>
</evidence>
<dbReference type="SMART" id="SM00647">
    <property type="entry name" value="IBR"/>
    <property type="match status" value="2"/>
</dbReference>
<dbReference type="InterPro" id="IPR013083">
    <property type="entry name" value="Znf_RING/FYVE/PHD"/>
</dbReference>
<dbReference type="AlphaFoldDB" id="A0A7J6W2U1"/>
<dbReference type="Gene3D" id="1.20.120.1750">
    <property type="match status" value="1"/>
</dbReference>
<feature type="compositionally biased region" description="Acidic residues" evidence="10">
    <location>
        <begin position="11"/>
        <end position="25"/>
    </location>
</feature>
<gene>
    <name evidence="12" type="ORF">FRX31_019554</name>
</gene>
<dbReference type="Proteomes" id="UP000554482">
    <property type="component" value="Unassembled WGS sequence"/>
</dbReference>
<keyword evidence="5" id="KW-0479">Metal-binding</keyword>
<dbReference type="InterPro" id="IPR031127">
    <property type="entry name" value="E3_UB_ligase_RBR"/>
</dbReference>
<dbReference type="EMBL" id="JABWDY010023521">
    <property type="protein sequence ID" value="KAF5190862.1"/>
    <property type="molecule type" value="Genomic_DNA"/>
</dbReference>
<dbReference type="PANTHER" id="PTHR11685">
    <property type="entry name" value="RBR FAMILY RING FINGER AND IBR DOMAIN-CONTAINING"/>
    <property type="match status" value="1"/>
</dbReference>